<protein>
    <submittedName>
        <fullName evidence="1">Uncharacterized protein</fullName>
    </submittedName>
</protein>
<dbReference type="Proteomes" id="UP000324233">
    <property type="component" value="Chromosome"/>
</dbReference>
<accession>A0A5B9W2D6</accession>
<reference evidence="1 2" key="1">
    <citation type="submission" date="2019-08" db="EMBL/GenBank/DDBJ databases">
        <title>Deep-cultivation of Planctomycetes and their phenomic and genomic characterization uncovers novel biology.</title>
        <authorList>
            <person name="Wiegand S."/>
            <person name="Jogler M."/>
            <person name="Boedeker C."/>
            <person name="Pinto D."/>
            <person name="Vollmers J."/>
            <person name="Rivas-Marin E."/>
            <person name="Kohn T."/>
            <person name="Peeters S.H."/>
            <person name="Heuer A."/>
            <person name="Rast P."/>
            <person name="Oberbeckmann S."/>
            <person name="Bunk B."/>
            <person name="Jeske O."/>
            <person name="Meyerdierks A."/>
            <person name="Storesund J.E."/>
            <person name="Kallscheuer N."/>
            <person name="Luecker S."/>
            <person name="Lage O.M."/>
            <person name="Pohl T."/>
            <person name="Merkel B.J."/>
            <person name="Hornburger P."/>
            <person name="Mueller R.-W."/>
            <person name="Bruemmer F."/>
            <person name="Labrenz M."/>
            <person name="Spormann A.M."/>
            <person name="Op den Camp H."/>
            <person name="Overmann J."/>
            <person name="Amann R."/>
            <person name="Jetten M.S.M."/>
            <person name="Mascher T."/>
            <person name="Medema M.H."/>
            <person name="Devos D.P."/>
            <person name="Kaster A.-K."/>
            <person name="Ovreas L."/>
            <person name="Rohde M."/>
            <person name="Galperin M.Y."/>
            <person name="Jogler C."/>
        </authorList>
    </citation>
    <scope>NUCLEOTIDE SEQUENCE [LARGE SCALE GENOMIC DNA]</scope>
    <source>
        <strain evidence="1 2">OJF2</strain>
    </source>
</reference>
<dbReference type="EMBL" id="CP042997">
    <property type="protein sequence ID" value="QEH34291.1"/>
    <property type="molecule type" value="Genomic_DNA"/>
</dbReference>
<dbReference type="RefSeq" id="WP_148594233.1">
    <property type="nucleotide sequence ID" value="NZ_CP042997.1"/>
</dbReference>
<evidence type="ECO:0000313" key="2">
    <source>
        <dbReference type="Proteomes" id="UP000324233"/>
    </source>
</evidence>
<dbReference type="KEGG" id="agv:OJF2_28260"/>
<proteinExistence type="predicted"/>
<keyword evidence="2" id="KW-1185">Reference proteome</keyword>
<name>A0A5B9W2D6_9BACT</name>
<organism evidence="1 2">
    <name type="scientific">Aquisphaera giovannonii</name>
    <dbReference type="NCBI Taxonomy" id="406548"/>
    <lineage>
        <taxon>Bacteria</taxon>
        <taxon>Pseudomonadati</taxon>
        <taxon>Planctomycetota</taxon>
        <taxon>Planctomycetia</taxon>
        <taxon>Isosphaerales</taxon>
        <taxon>Isosphaeraceae</taxon>
        <taxon>Aquisphaera</taxon>
    </lineage>
</organism>
<gene>
    <name evidence="1" type="ORF">OJF2_28260</name>
</gene>
<dbReference type="AlphaFoldDB" id="A0A5B9W2D6"/>
<evidence type="ECO:0000313" key="1">
    <source>
        <dbReference type="EMBL" id="QEH34291.1"/>
    </source>
</evidence>
<sequence>MPIEMEASIRQAIVDHNLLRVVSRWREHVVEPYLLYRGEAGFALLAYEIERPSHPSAPPGWVEMRLSCIQVVRPLPEHFEPNRPGYEPGHRRYWGRIICQC</sequence>